<dbReference type="EMBL" id="CP009571">
    <property type="protein sequence ID" value="AIT08173.1"/>
    <property type="molecule type" value="Genomic_DNA"/>
</dbReference>
<accession>A0A097EKS5</accession>
<organism evidence="2 3">
    <name type="scientific">Sphingomonas taxi</name>
    <dbReference type="NCBI Taxonomy" id="1549858"/>
    <lineage>
        <taxon>Bacteria</taxon>
        <taxon>Pseudomonadati</taxon>
        <taxon>Pseudomonadota</taxon>
        <taxon>Alphaproteobacteria</taxon>
        <taxon>Sphingomonadales</taxon>
        <taxon>Sphingomonadaceae</taxon>
        <taxon>Sphingomonas</taxon>
    </lineage>
</organism>
<reference evidence="2 3" key="1">
    <citation type="submission" date="2014-09" db="EMBL/GenBank/DDBJ databases">
        <title>Using Illumina technology Improving SMRT sequencing Genome Assembly by RASTools.</title>
        <authorList>
            <person name="Zhou Y."/>
            <person name="Ma T."/>
            <person name="Liu T."/>
        </authorList>
    </citation>
    <scope>NUCLEOTIDE SEQUENCE [LARGE SCALE GENOMIC DNA]</scope>
    <source>
        <strain evidence="2 3">ATCC 55669</strain>
    </source>
</reference>
<dbReference type="eggNOG" id="ENOG5033D4Z">
    <property type="taxonomic scope" value="Bacteria"/>
</dbReference>
<evidence type="ECO:0000313" key="2">
    <source>
        <dbReference type="EMBL" id="AIT08173.1"/>
    </source>
</evidence>
<name>A0A097EKS5_9SPHN</name>
<dbReference type="AlphaFoldDB" id="A0A097EKS5"/>
<dbReference type="RefSeq" id="WP_038667167.1">
    <property type="nucleotide sequence ID" value="NZ_CP009571.1"/>
</dbReference>
<evidence type="ECO:0000313" key="3">
    <source>
        <dbReference type="Proteomes" id="UP000033200"/>
    </source>
</evidence>
<dbReference type="KEGG" id="stax:MC45_10935"/>
<dbReference type="Proteomes" id="UP000033200">
    <property type="component" value="Chromosome"/>
</dbReference>
<sequence>MKLFTQHPASVGESYTEHLGVASHFGLRMIGGGVAALIHGVLPFLFTTTGSRTITALHAEIVAKRAHETEQRSVEFVI</sequence>
<protein>
    <submittedName>
        <fullName evidence="2">Capsule biosynthesis protein</fullName>
    </submittedName>
</protein>
<feature type="transmembrane region" description="Helical" evidence="1">
    <location>
        <begin position="25"/>
        <end position="46"/>
    </location>
</feature>
<keyword evidence="1" id="KW-0812">Transmembrane</keyword>
<keyword evidence="3" id="KW-1185">Reference proteome</keyword>
<dbReference type="Pfam" id="PF19883">
    <property type="entry name" value="DUF6356"/>
    <property type="match status" value="1"/>
</dbReference>
<keyword evidence="1" id="KW-0472">Membrane</keyword>
<dbReference type="STRING" id="1549858.MC45_10935"/>
<proteinExistence type="predicted"/>
<keyword evidence="1" id="KW-1133">Transmembrane helix</keyword>
<gene>
    <name evidence="2" type="ORF">MC45_10935</name>
</gene>
<dbReference type="InterPro" id="IPR045936">
    <property type="entry name" value="DUF6356"/>
</dbReference>
<dbReference type="HOGENOM" id="CLU_184434_2_0_5"/>
<evidence type="ECO:0000256" key="1">
    <source>
        <dbReference type="SAM" id="Phobius"/>
    </source>
</evidence>